<evidence type="ECO:0000256" key="1">
    <source>
        <dbReference type="SAM" id="MobiDB-lite"/>
    </source>
</evidence>
<keyword evidence="3" id="KW-1185">Reference proteome</keyword>
<feature type="compositionally biased region" description="Low complexity" evidence="1">
    <location>
        <begin position="40"/>
        <end position="49"/>
    </location>
</feature>
<dbReference type="AlphaFoldDB" id="A0A7G2BYH9"/>
<feature type="region of interest" description="Disordered" evidence="1">
    <location>
        <begin position="26"/>
        <end position="90"/>
    </location>
</feature>
<accession>A0A7G2BYH9</accession>
<name>A0A7G2BYH9_9TRYP</name>
<dbReference type="Proteomes" id="UP000515908">
    <property type="component" value="Chromosome 01"/>
</dbReference>
<dbReference type="EMBL" id="LR877145">
    <property type="protein sequence ID" value="CAD2212656.1"/>
    <property type="molecule type" value="Genomic_DNA"/>
</dbReference>
<proteinExistence type="predicted"/>
<organism evidence="2 3">
    <name type="scientific">Angomonas deanei</name>
    <dbReference type="NCBI Taxonomy" id="59799"/>
    <lineage>
        <taxon>Eukaryota</taxon>
        <taxon>Discoba</taxon>
        <taxon>Euglenozoa</taxon>
        <taxon>Kinetoplastea</taxon>
        <taxon>Metakinetoplastina</taxon>
        <taxon>Trypanosomatida</taxon>
        <taxon>Trypanosomatidae</taxon>
        <taxon>Strigomonadinae</taxon>
        <taxon>Angomonas</taxon>
    </lineage>
</organism>
<dbReference type="VEuPathDB" id="TriTrypDB:ADEAN_000006800"/>
<reference evidence="2 3" key="1">
    <citation type="submission" date="2020-08" db="EMBL/GenBank/DDBJ databases">
        <authorList>
            <person name="Newling K."/>
            <person name="Davey J."/>
            <person name="Forrester S."/>
        </authorList>
    </citation>
    <scope>NUCLEOTIDE SEQUENCE [LARGE SCALE GENOMIC DNA]</scope>
    <source>
        <strain evidence="3">Crithidia deanei Carvalho (ATCC PRA-265)</strain>
    </source>
</reference>
<evidence type="ECO:0000313" key="2">
    <source>
        <dbReference type="EMBL" id="CAD2212656.1"/>
    </source>
</evidence>
<gene>
    <name evidence="2" type="ORF">ADEAN_000006800</name>
</gene>
<sequence length="163" mass="18806">MRKKNQEVTGKPTQYNLQTLEYDWKQLPNSHRVFDNANKQNQNPPQNEPEQSRQVSLPGAPYLDAPYAQEPFNNMSNDRDPFPVENYGNGRGIELPQAYYDAPYGNGDQPGANELSYQSRALDMQNPFAGNNSPENVLPVHWTHDDLKRITNFNYMEAHRSYM</sequence>
<protein>
    <submittedName>
        <fullName evidence="2">Uncharacterized protein</fullName>
    </submittedName>
</protein>
<evidence type="ECO:0000313" key="3">
    <source>
        <dbReference type="Proteomes" id="UP000515908"/>
    </source>
</evidence>